<comment type="caution">
    <text evidence="2">The sequence shown here is derived from an EMBL/GenBank/DDBJ whole genome shotgun (WGS) entry which is preliminary data.</text>
</comment>
<dbReference type="EMBL" id="PGCI01000174">
    <property type="protein sequence ID" value="PLW35632.1"/>
    <property type="molecule type" value="Genomic_DNA"/>
</dbReference>
<dbReference type="Proteomes" id="UP000235392">
    <property type="component" value="Unassembled WGS sequence"/>
</dbReference>
<gene>
    <name evidence="2" type="ORF">PCASD_10227</name>
</gene>
<organism evidence="2 3">
    <name type="scientific">Puccinia coronata f. sp. avenae</name>
    <dbReference type="NCBI Taxonomy" id="200324"/>
    <lineage>
        <taxon>Eukaryota</taxon>
        <taxon>Fungi</taxon>
        <taxon>Dikarya</taxon>
        <taxon>Basidiomycota</taxon>
        <taxon>Pucciniomycotina</taxon>
        <taxon>Pucciniomycetes</taxon>
        <taxon>Pucciniales</taxon>
        <taxon>Pucciniaceae</taxon>
        <taxon>Puccinia</taxon>
    </lineage>
</organism>
<feature type="region of interest" description="Disordered" evidence="1">
    <location>
        <begin position="113"/>
        <end position="149"/>
    </location>
</feature>
<accession>A0A2N5UCZ6</accession>
<evidence type="ECO:0000313" key="3">
    <source>
        <dbReference type="Proteomes" id="UP000235392"/>
    </source>
</evidence>
<evidence type="ECO:0000313" key="2">
    <source>
        <dbReference type="EMBL" id="PLW35632.1"/>
    </source>
</evidence>
<sequence length="167" mass="18007">MEEGETKVTCQDQSPPAAAPPDDPDAQSDRSSSGSTFSLRVLQLPHITELIVSSHRNSRAIGHWQLLASPLLRWPRLWLLLLLCLLRRRLAAAPTPASKSKQAASEIFHHATSDTKREMCTSQQTHGRRTRGIAVAGVDPEGEEEPDGAGMKISKLCLAAAVAARGG</sequence>
<name>A0A2N5UCZ6_9BASI</name>
<feature type="region of interest" description="Disordered" evidence="1">
    <location>
        <begin position="1"/>
        <end position="34"/>
    </location>
</feature>
<reference evidence="2 3" key="1">
    <citation type="submission" date="2017-11" db="EMBL/GenBank/DDBJ databases">
        <title>De novo assembly and phasing of dikaryotic genomes from two isolates of Puccinia coronata f. sp. avenae, the causal agent of oat crown rust.</title>
        <authorList>
            <person name="Miller M.E."/>
            <person name="Zhang Y."/>
            <person name="Omidvar V."/>
            <person name="Sperschneider J."/>
            <person name="Schwessinger B."/>
            <person name="Raley C."/>
            <person name="Palmer J.M."/>
            <person name="Garnica D."/>
            <person name="Upadhyaya N."/>
            <person name="Rathjen J."/>
            <person name="Taylor J.M."/>
            <person name="Park R.F."/>
            <person name="Dodds P.N."/>
            <person name="Hirsch C.D."/>
            <person name="Kianian S.F."/>
            <person name="Figueroa M."/>
        </authorList>
    </citation>
    <scope>NUCLEOTIDE SEQUENCE [LARGE SCALE GENOMIC DNA]</scope>
    <source>
        <strain evidence="2">12SD80</strain>
    </source>
</reference>
<protein>
    <submittedName>
        <fullName evidence="2">Uncharacterized protein</fullName>
    </submittedName>
</protein>
<evidence type="ECO:0000256" key="1">
    <source>
        <dbReference type="SAM" id="MobiDB-lite"/>
    </source>
</evidence>
<dbReference type="AlphaFoldDB" id="A0A2N5UCZ6"/>
<proteinExistence type="predicted"/>